<evidence type="ECO:0000313" key="4">
    <source>
        <dbReference type="Proteomes" id="UP000185511"/>
    </source>
</evidence>
<dbReference type="GO" id="GO:0004527">
    <property type="term" value="F:exonuclease activity"/>
    <property type="evidence" value="ECO:0007669"/>
    <property type="project" value="UniProtKB-KW"/>
</dbReference>
<feature type="region of interest" description="Disordered" evidence="2">
    <location>
        <begin position="897"/>
        <end position="916"/>
    </location>
</feature>
<protein>
    <submittedName>
        <fullName evidence="3">Exonuclease SbcCD, C subunit</fullName>
    </submittedName>
</protein>
<organism evidence="3 4">
    <name type="scientific">Actinoalloteichus fjordicus</name>
    <dbReference type="NCBI Taxonomy" id="1612552"/>
    <lineage>
        <taxon>Bacteria</taxon>
        <taxon>Bacillati</taxon>
        <taxon>Actinomycetota</taxon>
        <taxon>Actinomycetes</taxon>
        <taxon>Pseudonocardiales</taxon>
        <taxon>Pseudonocardiaceae</taxon>
        <taxon>Actinoalloteichus</taxon>
    </lineage>
</organism>
<dbReference type="SUPFAM" id="SSF52540">
    <property type="entry name" value="P-loop containing nucleoside triphosphate hydrolases"/>
    <property type="match status" value="1"/>
</dbReference>
<proteinExistence type="predicted"/>
<dbReference type="Pfam" id="PF13558">
    <property type="entry name" value="SbcC_Walker_B"/>
    <property type="match status" value="1"/>
</dbReference>
<evidence type="ECO:0000256" key="2">
    <source>
        <dbReference type="SAM" id="MobiDB-lite"/>
    </source>
</evidence>
<dbReference type="KEGG" id="acad:UA74_16325"/>
<sequence length="1628" mass="177231">MTTTAPAELLYSPARPSRRRWEPVRAGITGLFHYDEQIFTFHRGRLLLRGNNGSGKSMALEVLLPYVLDADLAPERLSTFGVRDRGMFLWLLGHDPDEGRASARGYVWVEFGRITDNGDEFYTVGAGLHGARASKRVTAWYFTTAGRVGHQFELGVAGTEPKSSNQLAAALADLNAAGVIGRVHPTPDAHRQEVNRVLFGLDDRQFEALRKTLLHLRKPKLSDKLSETKLDEVLRDSLPSVNQAIIDELADGFERLDRHREIIAELTAAHAALAEISTAYTDFLNLLVGRRAADVVDAVQEADKTGKLAAKAAEDCANAESSLAQTQKQTEKVRSEIRSLGIEIESIRMLDLYKEGAELTPLREKAAALTSLAKASRDQAAELQHAAARSREAAISAAADANTAALTRDERAARADSIASLLPHAALSTLAATLVRHLDGSSEDSFAALAELRDTVRARIEELDRLRDLVSRSHKALQLARVAAEATTKAKYRVVDAEKDAEDARTVRSEELSNYLAAVTEWIAGSTQLVLGSTPPETWPSEFPERAVRRWSDGAAQTRRTALAAEARALESILSAVTPLVRQAADLSTRGQALGLSLSTVWTKASLVRDARIDFAERVSTWFINLVELTRTAEVPEVLRVPAPRELHRDDVVEWASKAATVRLIALEREATVIKSELASLQEVLTQKQGEHSRLESGGLPRLPVPAERLADREGRVGSPLFLLVDFVPGLDQGDHQRAMLEAALVGSELADAWVFPDGTIAAGPDGEPLLDVQISTQQPAVRAPLSAALCPDPALPPDGPVSAEVVRAMLARIGLADTAAETSDGLTVAWDGTWSSGPLRGAFQKNQVELIGAGSREAMRLRLIADLAVEISNLESASSELQEKLRASQRTAAQAELERGSVPANQQVRAAESEQSQAISDTAALLRRVIEETDALAAAAHQVTSAALNTLSSLGLSHELPGTHLTFAQIEAGVAGTITSMLDGVWTDKPDEPDVTAVLAPVQLITTAASEWQRIADRAAEGITAVGVRSGELESQAARRPSETALVTATFEVVLKTRIGQGRVAELKNVQEAEVAATDERDAAAGVAEAALEVADLSDHRDRLDDLRADTERFRPSAEDWINAAAQCLRLTRAATIAHEEAGTSEVIAARSAQRAADAEQEALLAQQKYDSLNAHMGKPHQELMLRLAGLESRHAQQTSALEGSATQELERGRVAERRKGEAANAVTKVDEATARLNVLTESLADVHRLGLLRVPGVAEQPARFGEDPLRPDQLKAVCGWAVSLLPKTHKSAEQQDKAQTRAGQVRTKKEQDLTGHVVLRERVDRGVFALTASRNGRERPLHDTVAVLAHDLIQTEKLLEKEEAELFERFLSDEVRLEVGQRVQAAVALVQQMNGLMSKHATSSGYLFKLRWVATAEAEMPPDMMELLRKPEGLLFRSERDRLSAFYRRRIASTRTATTSVPWREQLAAMLDYRTWHRFELMTKKSPSDWAKLDRRRHGAMSGGEKAVALHLPLFAAAATHCEASRIVVHENGRTSPGCPRLILLDEVFAGVDAKNRGALFDLVTELDLDLVATSESELGLYQELDGISIYHLIVDDALPGVLAARSVWDGRTSHDMLDHDLNEDL</sequence>
<evidence type="ECO:0000313" key="3">
    <source>
        <dbReference type="EMBL" id="APU15311.1"/>
    </source>
</evidence>
<feature type="compositionally biased region" description="Basic and acidic residues" evidence="2">
    <location>
        <begin position="1292"/>
        <end position="1301"/>
    </location>
</feature>
<keyword evidence="3" id="KW-0269">Exonuclease</keyword>
<feature type="coiled-coil region" evidence="1">
    <location>
        <begin position="309"/>
        <end position="336"/>
    </location>
</feature>
<keyword evidence="1" id="KW-0175">Coiled coil</keyword>
<reference evidence="4" key="1">
    <citation type="submission" date="2016-06" db="EMBL/GenBank/DDBJ databases">
        <title>Complete genome sequence of Actinoalloteichus fjordicus DSM 46855 (=ADI127-17), type strain of the new species Actinoalloteichus fjordicus.</title>
        <authorList>
            <person name="Ruckert C."/>
            <person name="Nouioui I."/>
            <person name="Willmese J."/>
            <person name="van Wezel G."/>
            <person name="Klenk H.-P."/>
            <person name="Kalinowski J."/>
            <person name="Zotchev S.B."/>
        </authorList>
    </citation>
    <scope>NUCLEOTIDE SEQUENCE [LARGE SCALE GENOMIC DNA]</scope>
    <source>
        <strain evidence="4">ADI127-7</strain>
    </source>
</reference>
<dbReference type="InterPro" id="IPR027417">
    <property type="entry name" value="P-loop_NTPase"/>
</dbReference>
<keyword evidence="3" id="KW-0378">Hydrolase</keyword>
<feature type="compositionally biased region" description="Polar residues" evidence="2">
    <location>
        <begin position="904"/>
        <end position="916"/>
    </location>
</feature>
<gene>
    <name evidence="3" type="ORF">UA74_16325</name>
</gene>
<dbReference type="RefSeq" id="WP_075764800.1">
    <property type="nucleotide sequence ID" value="NZ_CP016076.1"/>
</dbReference>
<dbReference type="Proteomes" id="UP000185511">
    <property type="component" value="Chromosome"/>
</dbReference>
<name>A0AAC9LDF8_9PSEU</name>
<keyword evidence="4" id="KW-1185">Reference proteome</keyword>
<keyword evidence="3" id="KW-0540">Nuclease</keyword>
<accession>A0AAC9LDF8</accession>
<dbReference type="EMBL" id="CP016076">
    <property type="protein sequence ID" value="APU15311.1"/>
    <property type="molecule type" value="Genomic_DNA"/>
</dbReference>
<feature type="region of interest" description="Disordered" evidence="2">
    <location>
        <begin position="1292"/>
        <end position="1311"/>
    </location>
</feature>
<evidence type="ECO:0000256" key="1">
    <source>
        <dbReference type="SAM" id="Coils"/>
    </source>
</evidence>